<dbReference type="AlphaFoldDB" id="B9G3V8"/>
<dbReference type="InterPro" id="IPR055302">
    <property type="entry name" value="F-box_dom-containing"/>
</dbReference>
<dbReference type="Gene3D" id="3.80.10.10">
    <property type="entry name" value="Ribonuclease Inhibitor"/>
    <property type="match status" value="1"/>
</dbReference>
<dbReference type="SUPFAM" id="SSF81383">
    <property type="entry name" value="F-box domain"/>
    <property type="match status" value="1"/>
</dbReference>
<evidence type="ECO:0000259" key="1">
    <source>
        <dbReference type="Pfam" id="PF00646"/>
    </source>
</evidence>
<dbReference type="EMBL" id="CM000146">
    <property type="protein sequence ID" value="EEE69806.1"/>
    <property type="molecule type" value="Genomic_DNA"/>
</dbReference>
<evidence type="ECO:0000313" key="3">
    <source>
        <dbReference type="EMBL" id="EEE69806.1"/>
    </source>
</evidence>
<dbReference type="Pfam" id="PF24758">
    <property type="entry name" value="LRR_At5g56370"/>
    <property type="match status" value="1"/>
</dbReference>
<dbReference type="InterPro" id="IPR032675">
    <property type="entry name" value="LRR_dom_sf"/>
</dbReference>
<evidence type="ECO:0008006" key="4">
    <source>
        <dbReference type="Google" id="ProtNLM"/>
    </source>
</evidence>
<organism evidence="3">
    <name type="scientific">Oryza sativa subsp. japonica</name>
    <name type="common">Rice</name>
    <dbReference type="NCBI Taxonomy" id="39947"/>
    <lineage>
        <taxon>Eukaryota</taxon>
        <taxon>Viridiplantae</taxon>
        <taxon>Streptophyta</taxon>
        <taxon>Embryophyta</taxon>
        <taxon>Tracheophyta</taxon>
        <taxon>Spermatophyta</taxon>
        <taxon>Magnoliopsida</taxon>
        <taxon>Liliopsida</taxon>
        <taxon>Poales</taxon>
        <taxon>Poaceae</taxon>
        <taxon>BOP clade</taxon>
        <taxon>Oryzoideae</taxon>
        <taxon>Oryzeae</taxon>
        <taxon>Oryzinae</taxon>
        <taxon>Oryza</taxon>
        <taxon>Oryza sativa</taxon>
    </lineage>
</organism>
<feature type="domain" description="F-box/LRR-repeat protein 15/At3g58940/PEG3-like LRR" evidence="2">
    <location>
        <begin position="104"/>
        <end position="329"/>
    </location>
</feature>
<dbReference type="InterPro" id="IPR036047">
    <property type="entry name" value="F-box-like_dom_sf"/>
</dbReference>
<protein>
    <recommendedName>
        <fullName evidence="4">F-box domain-containing protein</fullName>
    </recommendedName>
</protein>
<feature type="domain" description="F-box" evidence="1">
    <location>
        <begin position="7"/>
        <end position="44"/>
    </location>
</feature>
<gene>
    <name evidence="3" type="ORF">OsJ_29539</name>
</gene>
<sequence>MASRRGIPELPWELQDAILARLPLRDAARSSVLSSSWGRSWRHLGELDFVSSPPPAAASLPVAAATAVACDKAAIDAILLHQHPGPVQRVRLRVTDELLPGVPAWMASLSEKGSSRWTSPCAPCTGRRRTPCTAPSSPAARLRRLSLGRFALPAAPEHFAGFPALATLSLTGTAFRNARDLEALVAMSPRLEELRMCCIAVDVDCREHGGDGRRKVRMVSSSLRFLRIDGMGNVEFVGARLPRVSQADFAQASYPSAPNLLSAMVTSLETLDYYYYALPLSPTKLLKGLPSSYKNLKRLKVHLDFNHAPPILSTLNFLRTAPNLTQLVIQDFTDDSYAQSPYPLAAELYGNLCPSLLFLQMSYVTSQNNEMDFIRLILSKARMLQIWSIMSM</sequence>
<evidence type="ECO:0000259" key="2">
    <source>
        <dbReference type="Pfam" id="PF24758"/>
    </source>
</evidence>
<dbReference type="PANTHER" id="PTHR32141:SF160">
    <property type="entry name" value="F-BOX DOMAIN-CONTAINING PROTEIN"/>
    <property type="match status" value="1"/>
</dbReference>
<name>B9G3V8_ORYSJ</name>
<dbReference type="Pfam" id="PF00646">
    <property type="entry name" value="F-box"/>
    <property type="match status" value="1"/>
</dbReference>
<dbReference type="SUPFAM" id="SSF52047">
    <property type="entry name" value="RNI-like"/>
    <property type="match status" value="1"/>
</dbReference>
<dbReference type="PANTHER" id="PTHR32141">
    <property type="match status" value="1"/>
</dbReference>
<reference evidence="3" key="2">
    <citation type="submission" date="2008-12" db="EMBL/GenBank/DDBJ databases">
        <title>Improved gene annotation of the rice (Oryza sativa) genomes.</title>
        <authorList>
            <person name="Wang J."/>
            <person name="Li R."/>
            <person name="Fan W."/>
            <person name="Huang Q."/>
            <person name="Zhang J."/>
            <person name="Zhou Y."/>
            <person name="Hu Y."/>
            <person name="Zi S."/>
            <person name="Li J."/>
            <person name="Ni P."/>
            <person name="Zheng H."/>
            <person name="Zhang Y."/>
            <person name="Zhao M."/>
            <person name="Hao Q."/>
            <person name="McDermott J."/>
            <person name="Samudrala R."/>
            <person name="Kristiansen K."/>
            <person name="Wong G.K.-S."/>
        </authorList>
    </citation>
    <scope>NUCLEOTIDE SEQUENCE</scope>
</reference>
<dbReference type="Proteomes" id="UP000007752">
    <property type="component" value="Chromosome 9"/>
</dbReference>
<reference evidence="3" key="1">
    <citation type="journal article" date="2005" name="PLoS Biol.">
        <title>The genomes of Oryza sativa: a history of duplications.</title>
        <authorList>
            <person name="Yu J."/>
            <person name="Wang J."/>
            <person name="Lin W."/>
            <person name="Li S."/>
            <person name="Li H."/>
            <person name="Zhou J."/>
            <person name="Ni P."/>
            <person name="Dong W."/>
            <person name="Hu S."/>
            <person name="Zeng C."/>
            <person name="Zhang J."/>
            <person name="Zhang Y."/>
            <person name="Li R."/>
            <person name="Xu Z."/>
            <person name="Li S."/>
            <person name="Li X."/>
            <person name="Zheng H."/>
            <person name="Cong L."/>
            <person name="Lin L."/>
            <person name="Yin J."/>
            <person name="Geng J."/>
            <person name="Li G."/>
            <person name="Shi J."/>
            <person name="Liu J."/>
            <person name="Lv H."/>
            <person name="Li J."/>
            <person name="Wang J."/>
            <person name="Deng Y."/>
            <person name="Ran L."/>
            <person name="Shi X."/>
            <person name="Wang X."/>
            <person name="Wu Q."/>
            <person name="Li C."/>
            <person name="Ren X."/>
            <person name="Wang J."/>
            <person name="Wang X."/>
            <person name="Li D."/>
            <person name="Liu D."/>
            <person name="Zhang X."/>
            <person name="Ji Z."/>
            <person name="Zhao W."/>
            <person name="Sun Y."/>
            <person name="Zhang Z."/>
            <person name="Bao J."/>
            <person name="Han Y."/>
            <person name="Dong L."/>
            <person name="Ji J."/>
            <person name="Chen P."/>
            <person name="Wu S."/>
            <person name="Liu J."/>
            <person name="Xiao Y."/>
            <person name="Bu D."/>
            <person name="Tan J."/>
            <person name="Yang L."/>
            <person name="Ye C."/>
            <person name="Zhang J."/>
            <person name="Xu J."/>
            <person name="Zhou Y."/>
            <person name="Yu Y."/>
            <person name="Zhang B."/>
            <person name="Zhuang S."/>
            <person name="Wei H."/>
            <person name="Liu B."/>
            <person name="Lei M."/>
            <person name="Yu H."/>
            <person name="Li Y."/>
            <person name="Xu H."/>
            <person name="Wei S."/>
            <person name="He X."/>
            <person name="Fang L."/>
            <person name="Zhang Z."/>
            <person name="Zhang Y."/>
            <person name="Huang X."/>
            <person name="Su Z."/>
            <person name="Tong W."/>
            <person name="Li J."/>
            <person name="Tong Z."/>
            <person name="Li S."/>
            <person name="Ye J."/>
            <person name="Wang L."/>
            <person name="Fang L."/>
            <person name="Lei T."/>
            <person name="Chen C."/>
            <person name="Chen H."/>
            <person name="Xu Z."/>
            <person name="Li H."/>
            <person name="Huang H."/>
            <person name="Zhang F."/>
            <person name="Xu H."/>
            <person name="Li N."/>
            <person name="Zhao C."/>
            <person name="Li S."/>
            <person name="Dong L."/>
            <person name="Huang Y."/>
            <person name="Li L."/>
            <person name="Xi Y."/>
            <person name="Qi Q."/>
            <person name="Li W."/>
            <person name="Zhang B."/>
            <person name="Hu W."/>
            <person name="Zhang Y."/>
            <person name="Tian X."/>
            <person name="Jiao Y."/>
            <person name="Liang X."/>
            <person name="Jin J."/>
            <person name="Gao L."/>
            <person name="Zheng W."/>
            <person name="Hao B."/>
            <person name="Liu S."/>
            <person name="Wang W."/>
            <person name="Yuan L."/>
            <person name="Cao M."/>
            <person name="McDermott J."/>
            <person name="Samudrala R."/>
            <person name="Wang J."/>
            <person name="Wong G.K."/>
            <person name="Yang H."/>
        </authorList>
    </citation>
    <scope>NUCLEOTIDE SEQUENCE [LARGE SCALE GENOMIC DNA]</scope>
</reference>
<proteinExistence type="predicted"/>
<dbReference type="InterPro" id="IPR001810">
    <property type="entry name" value="F-box_dom"/>
</dbReference>
<accession>B9G3V8</accession>
<dbReference type="InterPro" id="IPR055411">
    <property type="entry name" value="LRR_FXL15/At3g58940/PEG3-like"/>
</dbReference>